<dbReference type="STRING" id="104663.SAMN04488121_11488"/>
<evidence type="ECO:0000256" key="5">
    <source>
        <dbReference type="ARBA" id="ARBA00023136"/>
    </source>
</evidence>
<reference evidence="8" key="1">
    <citation type="submission" date="2016-10" db="EMBL/GenBank/DDBJ databases">
        <authorList>
            <person name="Varghese N."/>
            <person name="Submissions S."/>
        </authorList>
    </citation>
    <scope>NUCLEOTIDE SEQUENCE [LARGE SCALE GENOMIC DNA]</scope>
    <source>
        <strain evidence="8">DSM 527</strain>
    </source>
</reference>
<dbReference type="EMBL" id="FNBN01000014">
    <property type="protein sequence ID" value="SDH56034.1"/>
    <property type="molecule type" value="Genomic_DNA"/>
</dbReference>
<dbReference type="PANTHER" id="PTHR30213">
    <property type="entry name" value="INNER MEMBRANE PROTEIN YHJD"/>
    <property type="match status" value="1"/>
</dbReference>
<feature type="transmembrane region" description="Helical" evidence="6">
    <location>
        <begin position="28"/>
        <end position="55"/>
    </location>
</feature>
<feature type="transmembrane region" description="Helical" evidence="6">
    <location>
        <begin position="215"/>
        <end position="234"/>
    </location>
</feature>
<organism evidence="7 8">
    <name type="scientific">Chitinophaga filiformis</name>
    <name type="common">Myxococcus filiformis</name>
    <name type="synonym">Flexibacter filiformis</name>
    <dbReference type="NCBI Taxonomy" id="104663"/>
    <lineage>
        <taxon>Bacteria</taxon>
        <taxon>Pseudomonadati</taxon>
        <taxon>Bacteroidota</taxon>
        <taxon>Chitinophagia</taxon>
        <taxon>Chitinophagales</taxon>
        <taxon>Chitinophagaceae</taxon>
        <taxon>Chitinophaga</taxon>
    </lineage>
</organism>
<dbReference type="PIRSF" id="PIRSF035875">
    <property type="entry name" value="RNase_BN"/>
    <property type="match status" value="1"/>
</dbReference>
<keyword evidence="3 6" id="KW-0812">Transmembrane</keyword>
<keyword evidence="4 6" id="KW-1133">Transmembrane helix</keyword>
<evidence type="ECO:0000313" key="8">
    <source>
        <dbReference type="Proteomes" id="UP000199045"/>
    </source>
</evidence>
<dbReference type="InterPro" id="IPR017039">
    <property type="entry name" value="Virul_fac_BrkB"/>
</dbReference>
<keyword evidence="5 6" id="KW-0472">Membrane</keyword>
<dbReference type="AlphaFoldDB" id="A0A1G8DEL8"/>
<sequence length="302" mass="33749">MSREHIKSLIYTLRAAFQVLQKNDPLRLAGATAFFASFALPPILLILVQVLGLLFNRRSIGRQLIMRLGELVGDESAKQVVVTLRGFRGLAHTGPVAIILFIFLLFVTTTLLKVIKSSLNQLWMIRITEKQSFLQSLIDRLRSLVVIGAAGILFLASLMAESVQAFLGSYVNDVFPRAAFVFSGVFTQVVSLLIVTCWFAVLFRYLPDARPTWKVAFSGALLTGILFSIGKLVLRRLLYGGNIGILYGASASAVLLMLFIFYSAIIFYYGAAFTKVWSEFKHRPMQPLRHATFYKLADVEVR</sequence>
<dbReference type="RefSeq" id="WP_089838635.1">
    <property type="nucleotide sequence ID" value="NZ_FNBN01000014.1"/>
</dbReference>
<feature type="transmembrane region" description="Helical" evidence="6">
    <location>
        <begin position="246"/>
        <end position="271"/>
    </location>
</feature>
<evidence type="ECO:0000256" key="2">
    <source>
        <dbReference type="ARBA" id="ARBA00022475"/>
    </source>
</evidence>
<evidence type="ECO:0000256" key="4">
    <source>
        <dbReference type="ARBA" id="ARBA00022989"/>
    </source>
</evidence>
<dbReference type="PANTHER" id="PTHR30213:SF1">
    <property type="entry name" value="INNER MEMBRANE PROTEIN YHJD"/>
    <property type="match status" value="1"/>
</dbReference>
<evidence type="ECO:0000256" key="3">
    <source>
        <dbReference type="ARBA" id="ARBA00022692"/>
    </source>
</evidence>
<comment type="subcellular location">
    <subcellularLocation>
        <location evidence="1">Cell membrane</location>
        <topology evidence="1">Multi-pass membrane protein</topology>
    </subcellularLocation>
</comment>
<keyword evidence="2" id="KW-1003">Cell membrane</keyword>
<dbReference type="OrthoDB" id="9797028at2"/>
<evidence type="ECO:0000256" key="1">
    <source>
        <dbReference type="ARBA" id="ARBA00004651"/>
    </source>
</evidence>
<evidence type="ECO:0000313" key="7">
    <source>
        <dbReference type="EMBL" id="SDH56034.1"/>
    </source>
</evidence>
<feature type="transmembrane region" description="Helical" evidence="6">
    <location>
        <begin position="141"/>
        <end position="160"/>
    </location>
</feature>
<accession>A0A1G8DEL8</accession>
<name>A0A1G8DEL8_CHIFI</name>
<dbReference type="Pfam" id="PF03631">
    <property type="entry name" value="Virul_fac_BrkB"/>
    <property type="match status" value="1"/>
</dbReference>
<dbReference type="GO" id="GO:0005886">
    <property type="term" value="C:plasma membrane"/>
    <property type="evidence" value="ECO:0007669"/>
    <property type="project" value="UniProtKB-SubCell"/>
</dbReference>
<feature type="transmembrane region" description="Helical" evidence="6">
    <location>
        <begin position="180"/>
        <end position="203"/>
    </location>
</feature>
<protein>
    <submittedName>
        <fullName evidence="7">Membrane protein</fullName>
    </submittedName>
</protein>
<gene>
    <name evidence="7" type="ORF">SAMN04488121_11488</name>
</gene>
<dbReference type="Proteomes" id="UP000199045">
    <property type="component" value="Unassembled WGS sequence"/>
</dbReference>
<proteinExistence type="predicted"/>
<evidence type="ECO:0000256" key="6">
    <source>
        <dbReference type="SAM" id="Phobius"/>
    </source>
</evidence>
<feature type="transmembrane region" description="Helical" evidence="6">
    <location>
        <begin position="96"/>
        <end position="115"/>
    </location>
</feature>